<comment type="caution">
    <text evidence="2">The sequence shown here is derived from an EMBL/GenBank/DDBJ whole genome shotgun (WGS) entry which is preliminary data.</text>
</comment>
<feature type="non-terminal residue" evidence="2">
    <location>
        <position position="1"/>
    </location>
</feature>
<protein>
    <recommendedName>
        <fullName evidence="4">Prolactin receptor</fullName>
    </recommendedName>
</protein>
<feature type="compositionally biased region" description="Low complexity" evidence="1">
    <location>
        <begin position="144"/>
        <end position="153"/>
    </location>
</feature>
<evidence type="ECO:0008006" key="4">
    <source>
        <dbReference type="Google" id="ProtNLM"/>
    </source>
</evidence>
<sequence length="153" mass="16721">DARKGPGLQNCYIFHCPTSDDCPLTPSPGVRSYSIWSDSSSLRRLDSANKVQKKLKSSDRSRAPSSPEKTSNQNNKKPSPAIASQGSAKLYPKEEADDSPKRITTQLLHLTEELDQHLEELGSKPGAAGEDDLRVHRPSPTEAVVVVRTTTVK</sequence>
<evidence type="ECO:0000313" key="2">
    <source>
        <dbReference type="EMBL" id="KAG8535508.1"/>
    </source>
</evidence>
<keyword evidence="3" id="KW-1185">Reference proteome</keyword>
<feature type="compositionally biased region" description="Polar residues" evidence="1">
    <location>
        <begin position="63"/>
        <end position="87"/>
    </location>
</feature>
<evidence type="ECO:0000313" key="3">
    <source>
        <dbReference type="Proteomes" id="UP000824782"/>
    </source>
</evidence>
<dbReference type="Proteomes" id="UP000824782">
    <property type="component" value="Unassembled WGS sequence"/>
</dbReference>
<feature type="non-terminal residue" evidence="2">
    <location>
        <position position="153"/>
    </location>
</feature>
<dbReference type="EMBL" id="WNYA01065096">
    <property type="protein sequence ID" value="KAG8535508.1"/>
    <property type="molecule type" value="Genomic_DNA"/>
</dbReference>
<reference evidence="2" key="1">
    <citation type="thesis" date="2020" institute="ProQuest LLC" country="789 East Eisenhower Parkway, Ann Arbor, MI, USA">
        <title>Comparative Genomics and Chromosome Evolution.</title>
        <authorList>
            <person name="Mudd A.B."/>
        </authorList>
    </citation>
    <scope>NUCLEOTIDE SEQUENCE</scope>
    <source>
        <strain evidence="2">237g6f4</strain>
        <tissue evidence="2">Blood</tissue>
    </source>
</reference>
<name>A0AAV6YND0_ENGPU</name>
<evidence type="ECO:0000256" key="1">
    <source>
        <dbReference type="SAM" id="MobiDB-lite"/>
    </source>
</evidence>
<proteinExistence type="predicted"/>
<organism evidence="2 3">
    <name type="scientific">Engystomops pustulosus</name>
    <name type="common">Tungara frog</name>
    <name type="synonym">Physalaemus pustulosus</name>
    <dbReference type="NCBI Taxonomy" id="76066"/>
    <lineage>
        <taxon>Eukaryota</taxon>
        <taxon>Metazoa</taxon>
        <taxon>Chordata</taxon>
        <taxon>Craniata</taxon>
        <taxon>Vertebrata</taxon>
        <taxon>Euteleostomi</taxon>
        <taxon>Amphibia</taxon>
        <taxon>Batrachia</taxon>
        <taxon>Anura</taxon>
        <taxon>Neobatrachia</taxon>
        <taxon>Hyloidea</taxon>
        <taxon>Leptodactylidae</taxon>
        <taxon>Leiuperinae</taxon>
        <taxon>Engystomops</taxon>
    </lineage>
</organism>
<gene>
    <name evidence="2" type="ORF">GDO81_028400</name>
</gene>
<feature type="compositionally biased region" description="Basic and acidic residues" evidence="1">
    <location>
        <begin position="110"/>
        <end position="122"/>
    </location>
</feature>
<accession>A0AAV6YND0</accession>
<dbReference type="AlphaFoldDB" id="A0AAV6YND0"/>
<feature type="region of interest" description="Disordered" evidence="1">
    <location>
        <begin position="44"/>
        <end position="153"/>
    </location>
</feature>
<feature type="compositionally biased region" description="Basic and acidic residues" evidence="1">
    <location>
        <begin position="91"/>
        <end position="101"/>
    </location>
</feature>